<dbReference type="AlphaFoldDB" id="A0A2P2PBR1"/>
<evidence type="ECO:0000313" key="1">
    <source>
        <dbReference type="EMBL" id="MBX52061.1"/>
    </source>
</evidence>
<reference evidence="1" key="1">
    <citation type="submission" date="2018-02" db="EMBL/GenBank/DDBJ databases">
        <title>Rhizophora mucronata_Transcriptome.</title>
        <authorList>
            <person name="Meera S.P."/>
            <person name="Sreeshan A."/>
            <person name="Augustine A."/>
        </authorList>
    </citation>
    <scope>NUCLEOTIDE SEQUENCE</scope>
    <source>
        <tissue evidence="1">Leaf</tissue>
    </source>
</reference>
<sequence length="17" mass="2031">MLIFLLSKLNMCYVPNM</sequence>
<accession>A0A2P2PBR1</accession>
<proteinExistence type="predicted"/>
<protein>
    <submittedName>
        <fullName evidence="1">Uncharacterized protein</fullName>
    </submittedName>
</protein>
<name>A0A2P2PBR1_RHIMU</name>
<organism evidence="1">
    <name type="scientific">Rhizophora mucronata</name>
    <name type="common">Asiatic mangrove</name>
    <dbReference type="NCBI Taxonomy" id="61149"/>
    <lineage>
        <taxon>Eukaryota</taxon>
        <taxon>Viridiplantae</taxon>
        <taxon>Streptophyta</taxon>
        <taxon>Embryophyta</taxon>
        <taxon>Tracheophyta</taxon>
        <taxon>Spermatophyta</taxon>
        <taxon>Magnoliopsida</taxon>
        <taxon>eudicotyledons</taxon>
        <taxon>Gunneridae</taxon>
        <taxon>Pentapetalae</taxon>
        <taxon>rosids</taxon>
        <taxon>fabids</taxon>
        <taxon>Malpighiales</taxon>
        <taxon>Rhizophoraceae</taxon>
        <taxon>Rhizophora</taxon>
    </lineage>
</organism>
<dbReference type="EMBL" id="GGEC01071577">
    <property type="protein sequence ID" value="MBX52061.1"/>
    <property type="molecule type" value="Transcribed_RNA"/>
</dbReference>